<dbReference type="AlphaFoldDB" id="A0A0A7PS12"/>
<dbReference type="InterPro" id="IPR001029">
    <property type="entry name" value="Flagellin_N"/>
</dbReference>
<dbReference type="InterPro" id="IPR046358">
    <property type="entry name" value="Flagellin_C"/>
</dbReference>
<evidence type="ECO:0000259" key="5">
    <source>
        <dbReference type="Pfam" id="PF00700"/>
    </source>
</evidence>
<dbReference type="RefSeq" id="WP_039577727.1">
    <property type="nucleotide sequence ID" value="NZ_CP009122.1"/>
</dbReference>
<dbReference type="Pfam" id="PF00700">
    <property type="entry name" value="Flagellin_C"/>
    <property type="match status" value="1"/>
</dbReference>
<dbReference type="SUPFAM" id="SSF64518">
    <property type="entry name" value="Phase 1 flagellin"/>
    <property type="match status" value="1"/>
</dbReference>
<reference evidence="6 7" key="1">
    <citation type="journal article" date="2015" name="Int. J. Syst. Evol. Microbiol.">
        <title>Description of Sphingopyxis fribergensis sp. nov. - a soil bacterium with the ability to degrade styrene and phenylacetic acid.</title>
        <authorList>
            <person name="Oelschlagel M."/>
            <person name="Ruckert C."/>
            <person name="Kalinowski J."/>
            <person name="Schmidt G."/>
            <person name="Schlomann M."/>
            <person name="Tischler D."/>
        </authorList>
    </citation>
    <scope>NUCLEOTIDE SEQUENCE [LARGE SCALE GENOMIC DNA]</scope>
    <source>
        <strain evidence="6 7">Kp5.2</strain>
    </source>
</reference>
<organism evidence="6 7">
    <name type="scientific">Sphingopyxis fribergensis</name>
    <dbReference type="NCBI Taxonomy" id="1515612"/>
    <lineage>
        <taxon>Bacteria</taxon>
        <taxon>Pseudomonadati</taxon>
        <taxon>Pseudomonadota</taxon>
        <taxon>Alphaproteobacteria</taxon>
        <taxon>Sphingomonadales</taxon>
        <taxon>Sphingomonadaceae</taxon>
        <taxon>Sphingopyxis</taxon>
    </lineage>
</organism>
<protein>
    <recommendedName>
        <fullName evidence="3">Flagellin</fullName>
    </recommendedName>
</protein>
<evidence type="ECO:0000313" key="6">
    <source>
        <dbReference type="EMBL" id="AJA10802.1"/>
    </source>
</evidence>
<dbReference type="GO" id="GO:0005576">
    <property type="term" value="C:extracellular region"/>
    <property type="evidence" value="ECO:0007669"/>
    <property type="project" value="UniProtKB-SubCell"/>
</dbReference>
<name>A0A0A7PS12_9SPHN</name>
<dbReference type="Gene3D" id="1.20.1330.10">
    <property type="entry name" value="f41 fragment of flagellin, N-terminal domain"/>
    <property type="match status" value="1"/>
</dbReference>
<keyword evidence="7" id="KW-1185">Reference proteome</keyword>
<evidence type="ECO:0000313" key="7">
    <source>
        <dbReference type="Proteomes" id="UP000030907"/>
    </source>
</evidence>
<keyword evidence="3" id="KW-0964">Secreted</keyword>
<dbReference type="HOGENOM" id="CLU_085071_0_0_5"/>
<dbReference type="KEGG" id="sphk:SKP52_19670"/>
<dbReference type="PANTHER" id="PTHR42792">
    <property type="entry name" value="FLAGELLIN"/>
    <property type="match status" value="1"/>
</dbReference>
<feature type="domain" description="Flagellin C-terminal" evidence="5">
    <location>
        <begin position="193"/>
        <end position="270"/>
    </location>
</feature>
<evidence type="ECO:0000256" key="2">
    <source>
        <dbReference type="ARBA" id="ARBA00023143"/>
    </source>
</evidence>
<feature type="domain" description="Flagellin N-terminal" evidence="4">
    <location>
        <begin position="18"/>
        <end position="137"/>
    </location>
</feature>
<dbReference type="GO" id="GO:0005198">
    <property type="term" value="F:structural molecule activity"/>
    <property type="evidence" value="ECO:0007669"/>
    <property type="project" value="UniProtKB-UniRule"/>
</dbReference>
<accession>A0A0A7PS12</accession>
<evidence type="ECO:0000259" key="4">
    <source>
        <dbReference type="Pfam" id="PF00669"/>
    </source>
</evidence>
<dbReference type="EMBL" id="CP009122">
    <property type="protein sequence ID" value="AJA10802.1"/>
    <property type="molecule type" value="Genomic_DNA"/>
</dbReference>
<comment type="similarity">
    <text evidence="1 3">Belongs to the bacterial flagellin family.</text>
</comment>
<dbReference type="Proteomes" id="UP000030907">
    <property type="component" value="Chromosome"/>
</dbReference>
<keyword evidence="2 3" id="KW-0975">Bacterial flagellum</keyword>
<keyword evidence="6" id="KW-0969">Cilium</keyword>
<dbReference type="Pfam" id="PF00669">
    <property type="entry name" value="Flagellin_N"/>
    <property type="match status" value="1"/>
</dbReference>
<gene>
    <name evidence="6" type="ORF">SKP52_19670</name>
</gene>
<comment type="function">
    <text evidence="3">Flagellin is the subunit protein which polymerizes to form the filaments of bacterial flagella.</text>
</comment>
<dbReference type="InterPro" id="IPR001492">
    <property type="entry name" value="Flagellin"/>
</dbReference>
<keyword evidence="6" id="KW-0282">Flagellum</keyword>
<proteinExistence type="inferred from homology"/>
<sequence>MINAVGNRMTREIARQQKLAEAIERTQIQISGGKRLLRMSDDPIAARRIATIGTSQASMTAWSANLNTADALVSQADGVMKSVSSLMTRARELTLAAASDTANPADRATIAAELGTIADELDALAATRDSNGEPVFATGTARVMRFDSDVSFAPVQSAADVFVVGGNSLSTSIRDAATAIAAGNKAAMGTSITTLGTAISHVADEHAKLGLAGGRLERMGDGLAVREITLKDERSTIEDTNLDIAIAQLNAQDLTLQAAQAAFAKINRQTLFDILN</sequence>
<evidence type="ECO:0000256" key="3">
    <source>
        <dbReference type="RuleBase" id="RU362073"/>
    </source>
</evidence>
<evidence type="ECO:0000256" key="1">
    <source>
        <dbReference type="ARBA" id="ARBA00005709"/>
    </source>
</evidence>
<dbReference type="GO" id="GO:0009288">
    <property type="term" value="C:bacterial-type flagellum"/>
    <property type="evidence" value="ECO:0007669"/>
    <property type="project" value="UniProtKB-SubCell"/>
</dbReference>
<dbReference type="STRING" id="1515612.SKP52_19670"/>
<comment type="subcellular location">
    <subcellularLocation>
        <location evidence="3">Secreted</location>
    </subcellularLocation>
    <subcellularLocation>
        <location evidence="3">Bacterial flagellum</location>
    </subcellularLocation>
</comment>
<keyword evidence="6" id="KW-0966">Cell projection</keyword>
<dbReference type="OrthoDB" id="7389561at2"/>
<dbReference type="PANTHER" id="PTHR42792:SF1">
    <property type="entry name" value="FLAGELLAR HOOK-ASSOCIATED PROTEIN 3"/>
    <property type="match status" value="1"/>
</dbReference>